<evidence type="ECO:0000256" key="1">
    <source>
        <dbReference type="SAM" id="MobiDB-lite"/>
    </source>
</evidence>
<sequence length="114" mass="12050">MGVVHSGIGGRTSQDGQGLQYTSNEHVESASHVQEPRVSSSDTSEVSSHVWNLSGDESHNDLGSDKSTSSGDNQGVETGSWSKVSVSRSYGVSLLVCVREFSGHVLSNNTLDLI</sequence>
<organism evidence="2 3">
    <name type="scientific">Hibiscus sabdariffa</name>
    <name type="common">roselle</name>
    <dbReference type="NCBI Taxonomy" id="183260"/>
    <lineage>
        <taxon>Eukaryota</taxon>
        <taxon>Viridiplantae</taxon>
        <taxon>Streptophyta</taxon>
        <taxon>Embryophyta</taxon>
        <taxon>Tracheophyta</taxon>
        <taxon>Spermatophyta</taxon>
        <taxon>Magnoliopsida</taxon>
        <taxon>eudicotyledons</taxon>
        <taxon>Gunneridae</taxon>
        <taxon>Pentapetalae</taxon>
        <taxon>rosids</taxon>
        <taxon>malvids</taxon>
        <taxon>Malvales</taxon>
        <taxon>Malvaceae</taxon>
        <taxon>Malvoideae</taxon>
        <taxon>Hibiscus</taxon>
    </lineage>
</organism>
<proteinExistence type="predicted"/>
<evidence type="ECO:0000313" key="2">
    <source>
        <dbReference type="EMBL" id="KAK9005767.1"/>
    </source>
</evidence>
<evidence type="ECO:0000313" key="3">
    <source>
        <dbReference type="Proteomes" id="UP001396334"/>
    </source>
</evidence>
<accession>A0ABR2QZA5</accession>
<feature type="compositionally biased region" description="Low complexity" evidence="1">
    <location>
        <begin position="38"/>
        <end position="50"/>
    </location>
</feature>
<reference evidence="2 3" key="1">
    <citation type="journal article" date="2024" name="G3 (Bethesda)">
        <title>Genome assembly of Hibiscus sabdariffa L. provides insights into metabolisms of medicinal natural products.</title>
        <authorList>
            <person name="Kim T."/>
        </authorList>
    </citation>
    <scope>NUCLEOTIDE SEQUENCE [LARGE SCALE GENOMIC DNA]</scope>
    <source>
        <strain evidence="2">TK-2024</strain>
        <tissue evidence="2">Old leaves</tissue>
    </source>
</reference>
<dbReference type="EMBL" id="JBBPBN010000030">
    <property type="protein sequence ID" value="KAK9005767.1"/>
    <property type="molecule type" value="Genomic_DNA"/>
</dbReference>
<feature type="compositionally biased region" description="Polar residues" evidence="1">
    <location>
        <begin position="65"/>
        <end position="85"/>
    </location>
</feature>
<protein>
    <submittedName>
        <fullName evidence="2">Uncharacterized protein</fullName>
    </submittedName>
</protein>
<feature type="region of interest" description="Disordered" evidence="1">
    <location>
        <begin position="1"/>
        <end position="85"/>
    </location>
</feature>
<name>A0ABR2QZA5_9ROSI</name>
<comment type="caution">
    <text evidence="2">The sequence shown here is derived from an EMBL/GenBank/DDBJ whole genome shotgun (WGS) entry which is preliminary data.</text>
</comment>
<dbReference type="Proteomes" id="UP001396334">
    <property type="component" value="Unassembled WGS sequence"/>
</dbReference>
<feature type="compositionally biased region" description="Polar residues" evidence="1">
    <location>
        <begin position="11"/>
        <end position="24"/>
    </location>
</feature>
<keyword evidence="3" id="KW-1185">Reference proteome</keyword>
<gene>
    <name evidence="2" type="ORF">V6N11_043187</name>
</gene>